<keyword evidence="2" id="KW-1133">Transmembrane helix</keyword>
<feature type="transmembrane region" description="Helical" evidence="2">
    <location>
        <begin position="233"/>
        <end position="256"/>
    </location>
</feature>
<feature type="compositionally biased region" description="Basic and acidic residues" evidence="1">
    <location>
        <begin position="69"/>
        <end position="80"/>
    </location>
</feature>
<protein>
    <recommendedName>
        <fullName evidence="5">Ring-like domain-containing protein</fullName>
    </recommendedName>
</protein>
<evidence type="ECO:0000256" key="2">
    <source>
        <dbReference type="SAM" id="Phobius"/>
    </source>
</evidence>
<name>A0A067LX69_BOTB1</name>
<dbReference type="HOGENOM" id="CLU_031806_0_0_1"/>
<evidence type="ECO:0000313" key="4">
    <source>
        <dbReference type="Proteomes" id="UP000027195"/>
    </source>
</evidence>
<evidence type="ECO:0008006" key="5">
    <source>
        <dbReference type="Google" id="ProtNLM"/>
    </source>
</evidence>
<gene>
    <name evidence="3" type="ORF">BOTBODRAFT_181131</name>
</gene>
<feature type="region of interest" description="Disordered" evidence="1">
    <location>
        <begin position="69"/>
        <end position="95"/>
    </location>
</feature>
<evidence type="ECO:0000256" key="1">
    <source>
        <dbReference type="SAM" id="MobiDB-lite"/>
    </source>
</evidence>
<dbReference type="AlphaFoldDB" id="A0A067LX69"/>
<evidence type="ECO:0000313" key="3">
    <source>
        <dbReference type="EMBL" id="KDQ06915.1"/>
    </source>
</evidence>
<reference evidence="4" key="1">
    <citation type="journal article" date="2014" name="Proc. Natl. Acad. Sci. U.S.A.">
        <title>Extensive sampling of basidiomycete genomes demonstrates inadequacy of the white-rot/brown-rot paradigm for wood decay fungi.</title>
        <authorList>
            <person name="Riley R."/>
            <person name="Salamov A.A."/>
            <person name="Brown D.W."/>
            <person name="Nagy L.G."/>
            <person name="Floudas D."/>
            <person name="Held B.W."/>
            <person name="Levasseur A."/>
            <person name="Lombard V."/>
            <person name="Morin E."/>
            <person name="Otillar R."/>
            <person name="Lindquist E.A."/>
            <person name="Sun H."/>
            <person name="LaButti K.M."/>
            <person name="Schmutz J."/>
            <person name="Jabbour D."/>
            <person name="Luo H."/>
            <person name="Baker S.E."/>
            <person name="Pisabarro A.G."/>
            <person name="Walton J.D."/>
            <person name="Blanchette R.A."/>
            <person name="Henrissat B."/>
            <person name="Martin F."/>
            <person name="Cullen D."/>
            <person name="Hibbett D.S."/>
            <person name="Grigoriev I.V."/>
        </authorList>
    </citation>
    <scope>NUCLEOTIDE SEQUENCE [LARGE SCALE GENOMIC DNA]</scope>
    <source>
        <strain evidence="4">FD-172 SS1</strain>
    </source>
</reference>
<dbReference type="Proteomes" id="UP000027195">
    <property type="component" value="Unassembled WGS sequence"/>
</dbReference>
<dbReference type="OrthoDB" id="5398191at2759"/>
<keyword evidence="2" id="KW-0812">Transmembrane</keyword>
<proteinExistence type="predicted"/>
<keyword evidence="4" id="KW-1185">Reference proteome</keyword>
<sequence length="337" mass="36767">MLEYFAYKKYKQYQADRQRVLDQKDETYFKNLADNETHEIPLDKDGDVSEKAPPGKYDWMLPGFLAKSDGKKDADTKDAAKTAPILGPDGKEMSPAESELHDALDRLNLAAEDGKAFSLSAETKELLDKFSLILKDTVNGVPTAYDDLVKFFETSSPQIEKKYEAAPGFLQKLITTLPLMLLPEELAKSAGVGTATQSKSLKLPTLRQLIEKPTMITTAMKAVMTQLQRRFPAAALGANTLVSMTLFVLLFILWYCHKRGKEVRLEKEAADALAAEAATTASLARAPTVPTGEPGARAAENVDGKGKQREDPIPAPNGAVPSATSKNAPVQNDATHQ</sequence>
<dbReference type="EMBL" id="KL198119">
    <property type="protein sequence ID" value="KDQ06915.1"/>
    <property type="molecule type" value="Genomic_DNA"/>
</dbReference>
<keyword evidence="2" id="KW-0472">Membrane</keyword>
<feature type="compositionally biased region" description="Polar residues" evidence="1">
    <location>
        <begin position="322"/>
        <end position="337"/>
    </location>
</feature>
<feature type="region of interest" description="Disordered" evidence="1">
    <location>
        <begin position="280"/>
        <end position="337"/>
    </location>
</feature>
<accession>A0A067LX69</accession>
<organism evidence="3 4">
    <name type="scientific">Botryobasidium botryosum (strain FD-172 SS1)</name>
    <dbReference type="NCBI Taxonomy" id="930990"/>
    <lineage>
        <taxon>Eukaryota</taxon>
        <taxon>Fungi</taxon>
        <taxon>Dikarya</taxon>
        <taxon>Basidiomycota</taxon>
        <taxon>Agaricomycotina</taxon>
        <taxon>Agaricomycetes</taxon>
        <taxon>Cantharellales</taxon>
        <taxon>Botryobasidiaceae</taxon>
        <taxon>Botryobasidium</taxon>
    </lineage>
</organism>
<dbReference type="InParanoid" id="A0A067LX69"/>
<feature type="compositionally biased region" description="Basic and acidic residues" evidence="1">
    <location>
        <begin position="300"/>
        <end position="312"/>
    </location>
</feature>